<organism evidence="5 6">
    <name type="scientific">Armillaria ostoyae</name>
    <name type="common">Armillaria root rot fungus</name>
    <dbReference type="NCBI Taxonomy" id="47428"/>
    <lineage>
        <taxon>Eukaryota</taxon>
        <taxon>Fungi</taxon>
        <taxon>Dikarya</taxon>
        <taxon>Basidiomycota</taxon>
        <taxon>Agaricomycotina</taxon>
        <taxon>Agaricomycetes</taxon>
        <taxon>Agaricomycetidae</taxon>
        <taxon>Agaricales</taxon>
        <taxon>Marasmiineae</taxon>
        <taxon>Physalacriaceae</taxon>
        <taxon>Armillaria</taxon>
    </lineage>
</organism>
<dbReference type="GO" id="GO:0005829">
    <property type="term" value="C:cytosol"/>
    <property type="evidence" value="ECO:0007669"/>
    <property type="project" value="TreeGrafter"/>
</dbReference>
<keyword evidence="3" id="KW-1133">Transmembrane helix</keyword>
<keyword evidence="3" id="KW-0812">Transmembrane</keyword>
<feature type="compositionally biased region" description="Low complexity" evidence="2">
    <location>
        <begin position="171"/>
        <end position="193"/>
    </location>
</feature>
<gene>
    <name evidence="5" type="ORF">ARMOST_15624</name>
</gene>
<dbReference type="SMART" id="SM01000">
    <property type="entry name" value="Aha1_N"/>
    <property type="match status" value="1"/>
</dbReference>
<evidence type="ECO:0000313" key="5">
    <source>
        <dbReference type="EMBL" id="SJL12202.1"/>
    </source>
</evidence>
<accession>A0A284RU10</accession>
<dbReference type="InterPro" id="IPR013538">
    <property type="entry name" value="ASHA1/2-like_C"/>
</dbReference>
<evidence type="ECO:0000256" key="3">
    <source>
        <dbReference type="SAM" id="Phobius"/>
    </source>
</evidence>
<comment type="similarity">
    <text evidence="1">Belongs to the AHA1 family.</text>
</comment>
<name>A0A284RU10_ARMOS</name>
<feature type="transmembrane region" description="Helical" evidence="3">
    <location>
        <begin position="362"/>
        <end position="382"/>
    </location>
</feature>
<dbReference type="SUPFAM" id="SSF103111">
    <property type="entry name" value="Activator of Hsp90 ATPase, Aha1"/>
    <property type="match status" value="1"/>
</dbReference>
<evidence type="ECO:0000313" key="6">
    <source>
        <dbReference type="Proteomes" id="UP000219338"/>
    </source>
</evidence>
<keyword evidence="6" id="KW-1185">Reference proteome</keyword>
<dbReference type="Gene3D" id="3.15.10.20">
    <property type="entry name" value="Activator of Hsp90 ATPase Aha1, N-terminal domain"/>
    <property type="match status" value="1"/>
</dbReference>
<dbReference type="OrthoDB" id="567237at2759"/>
<evidence type="ECO:0000256" key="2">
    <source>
        <dbReference type="SAM" id="MobiDB-lite"/>
    </source>
</evidence>
<dbReference type="PANTHER" id="PTHR13009:SF22">
    <property type="entry name" value="LD43819P"/>
    <property type="match status" value="1"/>
</dbReference>
<dbReference type="InterPro" id="IPR023393">
    <property type="entry name" value="START-like_dom_sf"/>
</dbReference>
<feature type="region of interest" description="Disordered" evidence="2">
    <location>
        <begin position="163"/>
        <end position="200"/>
    </location>
</feature>
<sequence length="385" mass="41831">MAAPPAPLPSSTANWHWKNKNITKWGQDWFEQELTGLRVETDKEGEAVWISKVFNVAGDIELGQRKSKLITIYDCELALEWEGTTADGTEVKGRLDIPEVSHEITMDGLSQYQFFWSLSTAPTPEINSLFEIAKANFPKILEDVFAKFPAAIFETHGKDLTVSTAPSRANTPGPAAATPPSTTPAAAPEAAPKPAKKEPKAVNTATVIVDGIFKAAADDLFGLLTDEKRIPIWTRASAQSAAKPDTEYSLFGGGVKGKYVSLTPSKEIVQTWALSSPTWPSDHTATLTTTLDQSEDSTKVTFTLSGVPLGMEDEIKRNLEGYYIHGFKSIGYVQLIPYVPSYTPKPKPRVVKKLNANSRSSLVPVVAVTVLILAAAFTIPFFSSS</sequence>
<protein>
    <submittedName>
        <fullName evidence="5">Related to AHA1-stress-regulated cochaperone</fullName>
    </submittedName>
</protein>
<evidence type="ECO:0000259" key="4">
    <source>
        <dbReference type="SMART" id="SM01000"/>
    </source>
</evidence>
<dbReference type="Pfam" id="PF09229">
    <property type="entry name" value="Aha1_N"/>
    <property type="match status" value="1"/>
</dbReference>
<dbReference type="InterPro" id="IPR015310">
    <property type="entry name" value="AHSA1-like_N"/>
</dbReference>
<dbReference type="Gene3D" id="3.30.530.20">
    <property type="match status" value="1"/>
</dbReference>
<keyword evidence="3" id="KW-0472">Membrane</keyword>
<dbReference type="Pfam" id="PF08327">
    <property type="entry name" value="AHSA1"/>
    <property type="match status" value="1"/>
</dbReference>
<proteinExistence type="inferred from homology"/>
<dbReference type="AlphaFoldDB" id="A0A284RU10"/>
<dbReference type="InterPro" id="IPR036338">
    <property type="entry name" value="Aha1"/>
</dbReference>
<dbReference type="GO" id="GO:0001671">
    <property type="term" value="F:ATPase activator activity"/>
    <property type="evidence" value="ECO:0007669"/>
    <property type="project" value="InterPro"/>
</dbReference>
<dbReference type="CDD" id="cd08892">
    <property type="entry name" value="SRPBCC_Aha1"/>
    <property type="match status" value="1"/>
</dbReference>
<dbReference type="PANTHER" id="PTHR13009">
    <property type="entry name" value="HEAT SHOCK PROTEIN 90 HSP90 CO-CHAPERONE AHA-1"/>
    <property type="match status" value="1"/>
</dbReference>
<reference evidence="6" key="1">
    <citation type="journal article" date="2017" name="Nat. Ecol. Evol.">
        <title>Genome expansion and lineage-specific genetic innovations in the forest pathogenic fungi Armillaria.</title>
        <authorList>
            <person name="Sipos G."/>
            <person name="Prasanna A.N."/>
            <person name="Walter M.C."/>
            <person name="O'Connor E."/>
            <person name="Balint B."/>
            <person name="Krizsan K."/>
            <person name="Kiss B."/>
            <person name="Hess J."/>
            <person name="Varga T."/>
            <person name="Slot J."/>
            <person name="Riley R."/>
            <person name="Boka B."/>
            <person name="Rigling D."/>
            <person name="Barry K."/>
            <person name="Lee J."/>
            <person name="Mihaltcheva S."/>
            <person name="LaButti K."/>
            <person name="Lipzen A."/>
            <person name="Waldron R."/>
            <person name="Moloney N.M."/>
            <person name="Sperisen C."/>
            <person name="Kredics L."/>
            <person name="Vagvoelgyi C."/>
            <person name="Patrignani A."/>
            <person name="Fitzpatrick D."/>
            <person name="Nagy I."/>
            <person name="Doyle S."/>
            <person name="Anderson J.B."/>
            <person name="Grigoriev I.V."/>
            <person name="Gueldener U."/>
            <person name="Muensterkoetter M."/>
            <person name="Nagy L.G."/>
        </authorList>
    </citation>
    <scope>NUCLEOTIDE SEQUENCE [LARGE SCALE GENOMIC DNA]</scope>
    <source>
        <strain evidence="6">C18/9</strain>
    </source>
</reference>
<dbReference type="EMBL" id="FUEG01000016">
    <property type="protein sequence ID" value="SJL12202.1"/>
    <property type="molecule type" value="Genomic_DNA"/>
</dbReference>
<dbReference type="SUPFAM" id="SSF55961">
    <property type="entry name" value="Bet v1-like"/>
    <property type="match status" value="1"/>
</dbReference>
<evidence type="ECO:0000256" key="1">
    <source>
        <dbReference type="ARBA" id="ARBA00006817"/>
    </source>
</evidence>
<dbReference type="GO" id="GO:0006457">
    <property type="term" value="P:protein folding"/>
    <property type="evidence" value="ECO:0007669"/>
    <property type="project" value="TreeGrafter"/>
</dbReference>
<dbReference type="STRING" id="47428.A0A284RU10"/>
<dbReference type="OMA" id="GDCEVNQ"/>
<feature type="domain" description="Activator of Hsp90 ATPase AHSA1-like N-terminal" evidence="4">
    <location>
        <begin position="19"/>
        <end position="158"/>
    </location>
</feature>
<dbReference type="GO" id="GO:0051087">
    <property type="term" value="F:protein-folding chaperone binding"/>
    <property type="evidence" value="ECO:0007669"/>
    <property type="project" value="InterPro"/>
</dbReference>
<dbReference type="Proteomes" id="UP000219338">
    <property type="component" value="Unassembled WGS sequence"/>
</dbReference>